<evidence type="ECO:0000259" key="5">
    <source>
        <dbReference type="PROSITE" id="PS01124"/>
    </source>
</evidence>
<dbReference type="EMBL" id="WEID01000109">
    <property type="protein sequence ID" value="KAB8126364.1"/>
    <property type="molecule type" value="Genomic_DNA"/>
</dbReference>
<dbReference type="PROSITE" id="PS01124">
    <property type="entry name" value="HTH_ARAC_FAMILY_2"/>
    <property type="match status" value="1"/>
</dbReference>
<dbReference type="GO" id="GO:0043565">
    <property type="term" value="F:sequence-specific DNA binding"/>
    <property type="evidence" value="ECO:0007669"/>
    <property type="project" value="InterPro"/>
</dbReference>
<dbReference type="Gene3D" id="3.30.450.20">
    <property type="entry name" value="PAS domain"/>
    <property type="match status" value="1"/>
</dbReference>
<dbReference type="PRINTS" id="PR00032">
    <property type="entry name" value="HTHARAC"/>
</dbReference>
<sequence length="745" mass="85302">MRSLLQERTQLFYKYFLSYFIIFFIPFIFISYFVSNEATTIIEEEIITSNLSKLEQVKDISDTRIKDMQSIATNIANDNKMSAFKLQQPYESKLAIQQLSKYDTNNSNIDGLFIYIDDHPYIYTSRGTAAFDTYAQKTFDIKEDAVNQFRMAVQKSNVPVFEKYRLSSGEQVVSYIYPIASGGGHFNGRKVVFLLREKSYHHLVDQVLGDFDGANYIFDHNGNSVASPNDSFPVSPAEIRQLADKEQEVIHKSIGGENYSIISIRSDLTGWSFITAIPTNQFFEQLNHLQKTIVYILVTIAIAGLIIITIVTRHQYMPLKNLVNLLKSRHLIHSSQLGKHAGDELTSLRESILFMSDKTEKLHTKVAYQAPYVKDQLLSQLLTGKIENENKHELTSMLADVGVVFPGNYIFVVLVSQSGENADSILYAQEEMDKDVVSYGLELPDNNSYCYIVSLEDEKDQQHYVDALTKKAEIPSNTRISIGVGQLYNGVDKVNRSFVEAKAAMEYARITNQGSCIYFEKIAKQNNSATWFPMNLQVKLSQSLKEGDYIVADETITDIIKYIISIQASIDMTRAMAYDLINTMLKVIAEHNILYDVTSVKQLFTFQSIDELQQMLDQIAVSVCKEINQKKRNSHHMLSHQLMEYLQKEFNNPDLSLEKLSVYLNLSVPYASRFIKEQTGYTFTQIIWDMRMKACQRLLLDSSLPIKEIVKRIGYHDVANFTRKFKKEVGITPSQFRKRRVDTAL</sequence>
<dbReference type="Pfam" id="PF17853">
    <property type="entry name" value="GGDEF_2"/>
    <property type="match status" value="1"/>
</dbReference>
<keyword evidence="4" id="KW-1133">Transmembrane helix</keyword>
<dbReference type="GO" id="GO:0003700">
    <property type="term" value="F:DNA-binding transcription factor activity"/>
    <property type="evidence" value="ECO:0007669"/>
    <property type="project" value="InterPro"/>
</dbReference>
<dbReference type="Gene3D" id="1.10.10.60">
    <property type="entry name" value="Homeodomain-like"/>
    <property type="match status" value="2"/>
</dbReference>
<keyword evidence="2" id="KW-0238">DNA-binding</keyword>
<name>A0A7C8KPY8_9BACI</name>
<dbReference type="Proteomes" id="UP000480246">
    <property type="component" value="Unassembled WGS sequence"/>
</dbReference>
<dbReference type="InterPro" id="IPR018060">
    <property type="entry name" value="HTH_AraC"/>
</dbReference>
<feature type="transmembrane region" description="Helical" evidence="4">
    <location>
        <begin position="12"/>
        <end position="34"/>
    </location>
</feature>
<organism evidence="6 7">
    <name type="scientific">Gracilibacillus oryzae</name>
    <dbReference type="NCBI Taxonomy" id="1672701"/>
    <lineage>
        <taxon>Bacteria</taxon>
        <taxon>Bacillati</taxon>
        <taxon>Bacillota</taxon>
        <taxon>Bacilli</taxon>
        <taxon>Bacillales</taxon>
        <taxon>Bacillaceae</taxon>
        <taxon>Gracilibacillus</taxon>
    </lineage>
</organism>
<dbReference type="SUPFAM" id="SSF46689">
    <property type="entry name" value="Homeodomain-like"/>
    <property type="match status" value="1"/>
</dbReference>
<dbReference type="SMART" id="SM00342">
    <property type="entry name" value="HTH_ARAC"/>
    <property type="match status" value="1"/>
</dbReference>
<reference evidence="6 7" key="1">
    <citation type="submission" date="2019-10" db="EMBL/GenBank/DDBJ databases">
        <title>Gracilibacillus sp. nov. isolated from rice seeds.</title>
        <authorList>
            <person name="He S."/>
        </authorList>
    </citation>
    <scope>NUCLEOTIDE SEQUENCE [LARGE SCALE GENOMIC DNA]</scope>
    <source>
        <strain evidence="6 7">TD8</strain>
    </source>
</reference>
<dbReference type="PANTHER" id="PTHR43280">
    <property type="entry name" value="ARAC-FAMILY TRANSCRIPTIONAL REGULATOR"/>
    <property type="match status" value="1"/>
</dbReference>
<dbReference type="RefSeq" id="WP_153406659.1">
    <property type="nucleotide sequence ID" value="NZ_ML762450.1"/>
</dbReference>
<comment type="caution">
    <text evidence="6">The sequence shown here is derived from an EMBL/GenBank/DDBJ whole genome shotgun (WGS) entry which is preliminary data.</text>
</comment>
<keyword evidence="1" id="KW-0805">Transcription regulation</keyword>
<evidence type="ECO:0000256" key="4">
    <source>
        <dbReference type="SAM" id="Phobius"/>
    </source>
</evidence>
<keyword evidence="3" id="KW-0804">Transcription</keyword>
<dbReference type="Pfam" id="PF12833">
    <property type="entry name" value="HTH_18"/>
    <property type="match status" value="1"/>
</dbReference>
<feature type="transmembrane region" description="Helical" evidence="4">
    <location>
        <begin position="293"/>
        <end position="312"/>
    </location>
</feature>
<protein>
    <submittedName>
        <fullName evidence="6">AraC family transcriptional regulator</fullName>
    </submittedName>
</protein>
<keyword evidence="4" id="KW-0812">Transmembrane</keyword>
<gene>
    <name evidence="6" type="ORF">F9U64_20075</name>
</gene>
<feature type="domain" description="HTH araC/xylS-type" evidence="5">
    <location>
        <begin position="640"/>
        <end position="739"/>
    </location>
</feature>
<dbReference type="InterPro" id="IPR020449">
    <property type="entry name" value="Tscrpt_reg_AraC-type_HTH"/>
</dbReference>
<evidence type="ECO:0000256" key="3">
    <source>
        <dbReference type="ARBA" id="ARBA00023163"/>
    </source>
</evidence>
<dbReference type="InterPro" id="IPR041522">
    <property type="entry name" value="CdaR_GGDEF"/>
</dbReference>
<keyword evidence="4" id="KW-0472">Membrane</keyword>
<evidence type="ECO:0000313" key="7">
    <source>
        <dbReference type="Proteomes" id="UP000480246"/>
    </source>
</evidence>
<evidence type="ECO:0000256" key="2">
    <source>
        <dbReference type="ARBA" id="ARBA00023125"/>
    </source>
</evidence>
<dbReference type="PANTHER" id="PTHR43280:SF2">
    <property type="entry name" value="HTH-TYPE TRANSCRIPTIONAL REGULATOR EXSA"/>
    <property type="match status" value="1"/>
</dbReference>
<dbReference type="AlphaFoldDB" id="A0A7C8KPY8"/>
<evidence type="ECO:0000256" key="1">
    <source>
        <dbReference type="ARBA" id="ARBA00023015"/>
    </source>
</evidence>
<accession>A0A7C8KPY8</accession>
<proteinExistence type="predicted"/>
<dbReference type="OrthoDB" id="1975037at2"/>
<evidence type="ECO:0000313" key="6">
    <source>
        <dbReference type="EMBL" id="KAB8126364.1"/>
    </source>
</evidence>
<dbReference type="InterPro" id="IPR009057">
    <property type="entry name" value="Homeodomain-like_sf"/>
</dbReference>
<keyword evidence="7" id="KW-1185">Reference proteome</keyword>